<dbReference type="Proteomes" id="UP001521150">
    <property type="component" value="Unassembled WGS sequence"/>
</dbReference>
<comment type="caution">
    <text evidence="4">The sequence shown here is derived from an EMBL/GenBank/DDBJ whole genome shotgun (WGS) entry which is preliminary data.</text>
</comment>
<dbReference type="Gene3D" id="3.40.50.300">
    <property type="entry name" value="P-loop containing nucleotide triphosphate hydrolases"/>
    <property type="match status" value="1"/>
</dbReference>
<feature type="coiled-coil region" evidence="1">
    <location>
        <begin position="196"/>
        <end position="237"/>
    </location>
</feature>
<sequence>MSRNKKSASRRRANPPIPRNHHGGAPSNSAADDAAEVQMFLNLASTQDPKILNAAKAEELPPPVWSEDDPEGSLQRAFDVMDQRRKFYEVAATAADERTRSAKQLQERLAERELSIDADREDAAQASSDAEELRTQAAEKIAELREREERVRVLEEDAETGFRSAAQAARLKLDKELAERRAKFDQELDLERSKSVERLEEHEDLITEQLNSMRAEVERARARLADEQTALEKQREEITLDRRTVLGREIAVSRRESAQEAEVEALAAVAVSDAQRETHLTAIRAEAAEQLNADLGRRLTELEKALLKLGTTDPVRLLDELESLRTANSELRNQIAARLNDDDLARLRSVEERNRELSNERERLSLALQQLKGNVLANSINNLKVRQLEDAEHHYEVMSRGYESRIAELQRTIETIYKDRPDPRSPLFPQCVSMDDNAMLNDPGVLLDDGIDLSSFARSLQSTMFRESERAYRVNDIAVFLGGLAMARLHLLEGMSGIGKTSLPKAFATALHTDCAVVEVQAGWRDRTDLFGHHNTFEHRFEESDFLQALYRAGTPRYRDRPFFIVLDEMNLSRPEQYFSVLLSKLENEDGKAIQLVSSSAGRPPAQFENGIGLRLPGNVWFIGTANQDESTLEFADKTYNRAHLMELPSHRPKVPNQNSGSVQPYSSDALYKAFTKARDVHQDAVKKVRQLIHDLSGDLWEQGRVQMSPRVEEQLRKFVPVVVAARQGQHPSEHHDYNDADQDGLALAADHFLAYKVLRAIRGRYDVTPERIEALQDSVLLHWEANGMAGLPTRSTRVFDEERRRREG</sequence>
<protein>
    <submittedName>
        <fullName evidence="4">AAA family ATPase</fullName>
    </submittedName>
</protein>
<evidence type="ECO:0000256" key="1">
    <source>
        <dbReference type="SAM" id="Coils"/>
    </source>
</evidence>
<feature type="compositionally biased region" description="Basic residues" evidence="2">
    <location>
        <begin position="1"/>
        <end position="13"/>
    </location>
</feature>
<feature type="domain" description="ATPase dynein-related AAA" evidence="3">
    <location>
        <begin position="491"/>
        <end position="630"/>
    </location>
</feature>
<feature type="region of interest" description="Disordered" evidence="2">
    <location>
        <begin position="113"/>
        <end position="133"/>
    </location>
</feature>
<evidence type="ECO:0000313" key="5">
    <source>
        <dbReference type="Proteomes" id="UP001521150"/>
    </source>
</evidence>
<keyword evidence="1" id="KW-0175">Coiled coil</keyword>
<evidence type="ECO:0000259" key="3">
    <source>
        <dbReference type="Pfam" id="PF07728"/>
    </source>
</evidence>
<dbReference type="EMBL" id="JAJVCN010000004">
    <property type="protein sequence ID" value="MCE7010003.1"/>
    <property type="molecule type" value="Genomic_DNA"/>
</dbReference>
<accession>A0ABS8ZS04</accession>
<feature type="coiled-coil region" evidence="1">
    <location>
        <begin position="340"/>
        <end position="374"/>
    </location>
</feature>
<dbReference type="Pfam" id="PF07728">
    <property type="entry name" value="AAA_5"/>
    <property type="match status" value="1"/>
</dbReference>
<proteinExistence type="predicted"/>
<dbReference type="RefSeq" id="WP_233731488.1">
    <property type="nucleotide sequence ID" value="NZ_JAJVCN010000004.1"/>
</dbReference>
<feature type="compositionally biased region" description="Basic and acidic residues" evidence="2">
    <location>
        <begin position="113"/>
        <end position="123"/>
    </location>
</feature>
<organism evidence="4 5">
    <name type="scientific">Kibdelosporangium philippinense</name>
    <dbReference type="NCBI Taxonomy" id="211113"/>
    <lineage>
        <taxon>Bacteria</taxon>
        <taxon>Bacillati</taxon>
        <taxon>Actinomycetota</taxon>
        <taxon>Actinomycetes</taxon>
        <taxon>Pseudonocardiales</taxon>
        <taxon>Pseudonocardiaceae</taxon>
        <taxon>Kibdelosporangium</taxon>
    </lineage>
</organism>
<gene>
    <name evidence="4" type="ORF">LWC34_45435</name>
</gene>
<dbReference type="InterPro" id="IPR027417">
    <property type="entry name" value="P-loop_NTPase"/>
</dbReference>
<dbReference type="InterPro" id="IPR011704">
    <property type="entry name" value="ATPase_dyneun-rel_AAA"/>
</dbReference>
<name>A0ABS8ZS04_9PSEU</name>
<reference evidence="4 5" key="1">
    <citation type="submission" date="2021-12" db="EMBL/GenBank/DDBJ databases">
        <title>Genome sequence of Kibdelosporangium philippinense ATCC 49844.</title>
        <authorList>
            <person name="Fedorov E.A."/>
            <person name="Omeragic M."/>
            <person name="Shalygina K.F."/>
            <person name="Maclea K.S."/>
        </authorList>
    </citation>
    <scope>NUCLEOTIDE SEQUENCE [LARGE SCALE GENOMIC DNA]</scope>
    <source>
        <strain evidence="4 5">ATCC 49844</strain>
    </source>
</reference>
<evidence type="ECO:0000313" key="4">
    <source>
        <dbReference type="EMBL" id="MCE7010003.1"/>
    </source>
</evidence>
<feature type="region of interest" description="Disordered" evidence="2">
    <location>
        <begin position="1"/>
        <end position="33"/>
    </location>
</feature>
<dbReference type="SUPFAM" id="SSF52540">
    <property type="entry name" value="P-loop containing nucleoside triphosphate hydrolases"/>
    <property type="match status" value="1"/>
</dbReference>
<keyword evidence="5" id="KW-1185">Reference proteome</keyword>
<evidence type="ECO:0000256" key="2">
    <source>
        <dbReference type="SAM" id="MobiDB-lite"/>
    </source>
</evidence>